<accession>A0A380TYN8</accession>
<evidence type="ECO:0000259" key="3">
    <source>
        <dbReference type="Pfam" id="PF24801"/>
    </source>
</evidence>
<dbReference type="InterPro" id="IPR053171">
    <property type="entry name" value="Viral_Tip_Attach_Protein"/>
</dbReference>
<dbReference type="Proteomes" id="UP000254649">
    <property type="component" value="Unassembled WGS sequence"/>
</dbReference>
<feature type="region of interest" description="Disordered" evidence="1">
    <location>
        <begin position="1"/>
        <end position="21"/>
    </location>
</feature>
<evidence type="ECO:0000256" key="1">
    <source>
        <dbReference type="SAM" id="MobiDB-lite"/>
    </source>
</evidence>
<name>A0A380TYN8_9PAST</name>
<dbReference type="OrthoDB" id="109844at2"/>
<dbReference type="InterPro" id="IPR032876">
    <property type="entry name" value="J_dom"/>
</dbReference>
<dbReference type="PANTHER" id="PTHR36251">
    <property type="entry name" value="FELS-1 PROPHAGE HOST SPECIFICITY PROTEIN-RELATED"/>
    <property type="match status" value="1"/>
</dbReference>
<dbReference type="InterPro" id="IPR055385">
    <property type="entry name" value="GpJ_HDII-ins2"/>
</dbReference>
<organism evidence="4 5">
    <name type="scientific">[Actinobacillus] rossii</name>
    <dbReference type="NCBI Taxonomy" id="123820"/>
    <lineage>
        <taxon>Bacteria</taxon>
        <taxon>Pseudomonadati</taxon>
        <taxon>Pseudomonadota</taxon>
        <taxon>Gammaproteobacteria</taxon>
        <taxon>Pasteurellales</taxon>
        <taxon>Pasteurellaceae</taxon>
    </lineage>
</organism>
<sequence length="1404" mass="152054">MGKGGGGGRTPYEAPESGRSKQRVKIIEIVSEGEIQGLVDGVKSVYLDNTPIQASDNSYNFNNIEAQGTIGSQDQDVLDGFNTSEKEVAVGVEVKKTQPITRTVTDEKVSRVRVTVGVKALYEQNSQGDTNATSVTLQVFVNDTPYSVTFNGKYSSQYLKHIEITDLPPVPFTLRVERVEADSKSQRLQNGTLWASYTEIIDTQFAYPNTALVGIMFDSEYFNAIPQRNYEIKGIKLRVPSNYDPATRQYNGLWDGTFKIAWSDNPAWVLLDILTNKRYGLGQRLGEINIDKWALYNVAQYCDQLVPDGFGNKEPRFTCNAWLTEQKSAYELINDICSIFRAIPVWTGTELTVIQDRPADPVWIYTNANVVNGEFTRQYSALKSRHNAIHVEYLDKSDFYQKKIEYVSDDELIRKYGLNVKKVTAFGCTSRGQAYRTGRWILETEKLEKETITFSVGREGLMHIPGDIFEVADNHYAGTDIGGRVLAIKDKTVTLDREIELNGDSYFSYIDNNAIQSTLKILGVANGNQVTLDRAPVGLTKYGVWSLSTQQIRSKRYKAMAIAENDDGTYTITGLQHEPQKEAIVDNGAHFEPIATTLYQAAQITHLDIGVGFDGKVNVVADISTGDGALTYDIKIIKAGKLYRFDKGLSSPNISLDGLPDGEYQLIIYAKNARGQVVSEKSQTFVIDRPPVPQEVNISGGLGEITLSWKWVDDITQTEIFVADSDNFSQSQRLAKVNAHMYSHTVGARQVRYYWLRHVRGQNAGPFYQETGLRGESAVDIDEELRLLNEKLSQNIIDEVIDTALPARNLEMIKTVNGLDVNTFLGYRQVHNTADGKLYTWNGSIYTTDMAEVFAEDIKGIIQPEQLAPIPTSNLAGKLTDEQIQSINATKVIGTLSLTNMPTIPTSKLSGQLTDSQLQGISANKITGTIAVSQLASIPTTKLTGTISANQISANSIGTNAIQAGAIGATHLQSGSVGASQIQANAISSNAIRSGAVVAGKIATNAVVADNIAANAITAIKIQSGAITAEKLSVNSVGANAIQANAVTANKLSANAVTAGKIQAGAINANHLQAGQISADKLAIGLGGNLLQNAILSNNAYGWGVGAKSTSFAVNNQFTKKNGVADWYPNDALDNEVRIKTIVTVATATNVGWVDPLYRTVFLNAGQWYMFSIYANIYRFQTGYILVEEYSADGSAYVKGVASSATPIVNGSAQKTIKGMSRYAVKFQCPASGCVSLRFRCSGTTTGANPNVYVARPMLEECTQYTTQPSAWVNSGVTAIHGGSIVTNTITAQQIAANTITANEIASGAIATRHLSANSVNAGHIVSKSLTADKLNISSLSAISANLGSVTAGSININNLFKVGSNGVVTIRGNNANVGMVMKNDGIVIYDEKGVVRVKIGKLS</sequence>
<dbReference type="EMBL" id="UFRQ01000003">
    <property type="protein sequence ID" value="SUT93152.1"/>
    <property type="molecule type" value="Genomic_DNA"/>
</dbReference>
<dbReference type="Pfam" id="PF24801">
    <property type="entry name" value="FNIII-A_GpJ"/>
    <property type="match status" value="1"/>
</dbReference>
<dbReference type="PANTHER" id="PTHR36251:SF2">
    <property type="entry name" value="GIFSY-2 PROPHAGE HOST SPECIFICITY PROTEIN J, PHAGE LAMBDA"/>
    <property type="match status" value="1"/>
</dbReference>
<feature type="domain" description="Tip attachment protein J HDII-ins2" evidence="3">
    <location>
        <begin position="84"/>
        <end position="203"/>
    </location>
</feature>
<keyword evidence="5" id="KW-1185">Reference proteome</keyword>
<proteinExistence type="predicted"/>
<evidence type="ECO:0000313" key="4">
    <source>
        <dbReference type="EMBL" id="SUT93152.1"/>
    </source>
</evidence>
<gene>
    <name evidence="4" type="ORF">NCTC10801_01903</name>
</gene>
<evidence type="ECO:0000259" key="2">
    <source>
        <dbReference type="Pfam" id="PF13550"/>
    </source>
</evidence>
<protein>
    <submittedName>
        <fullName evidence="4">Phage tail protein</fullName>
    </submittedName>
</protein>
<dbReference type="Pfam" id="PF13550">
    <property type="entry name" value="Phage-tail_3"/>
    <property type="match status" value="1"/>
</dbReference>
<evidence type="ECO:0000313" key="5">
    <source>
        <dbReference type="Proteomes" id="UP000254649"/>
    </source>
</evidence>
<feature type="domain" description="Tip attachment protein J" evidence="2">
    <location>
        <begin position="324"/>
        <end position="490"/>
    </location>
</feature>
<reference evidence="4 5" key="1">
    <citation type="submission" date="2018-06" db="EMBL/GenBank/DDBJ databases">
        <authorList>
            <consortium name="Pathogen Informatics"/>
            <person name="Doyle S."/>
        </authorList>
    </citation>
    <scope>NUCLEOTIDE SEQUENCE [LARGE SCALE GENOMIC DNA]</scope>
    <source>
        <strain evidence="4 5">NCTC10801</strain>
    </source>
</reference>